<keyword evidence="2" id="KW-1185">Reference proteome</keyword>
<sequence length="275" mass="30934">MLEKIFLPILLICQFFVSSKTEPLWGAYGSEITKVQPSKQPFVVLITNKDSINDDEVHLCTGSLISHEHVLTGAYCLKNLPESNLQVHVQSTSPKSKKTIPYGVSFKITYEQWCKFRNDCTFVSYTDDISILKLSDSVNQVGLGKISYEDNLRDTVRMFGWGHLADYNRPKVPRKGVMKILKKQECEERVKSLVSDGFNQVELPSKLFCAVANPPIFGVQGDFGGPVLNSKGQILAIFVRRCPALFCGDILPGQVNLILRLTEFKDFITDATTRY</sequence>
<comment type="caution">
    <text evidence="1">The sequence shown here is derived from an EMBL/GenBank/DDBJ whole genome shotgun (WGS) entry which is preliminary data.</text>
</comment>
<accession>A0ACC2PVM8</accession>
<proteinExistence type="predicted"/>
<dbReference type="Proteomes" id="UP001239111">
    <property type="component" value="Chromosome 1"/>
</dbReference>
<evidence type="ECO:0000313" key="2">
    <source>
        <dbReference type="Proteomes" id="UP001239111"/>
    </source>
</evidence>
<dbReference type="EMBL" id="CM056741">
    <property type="protein sequence ID" value="KAJ8687485.1"/>
    <property type="molecule type" value="Genomic_DNA"/>
</dbReference>
<gene>
    <name evidence="1" type="ORF">QAD02_023279</name>
</gene>
<name>A0ACC2PVM8_9HYME</name>
<evidence type="ECO:0000313" key="1">
    <source>
        <dbReference type="EMBL" id="KAJ8687485.1"/>
    </source>
</evidence>
<organism evidence="1 2">
    <name type="scientific">Eretmocerus hayati</name>
    <dbReference type="NCBI Taxonomy" id="131215"/>
    <lineage>
        <taxon>Eukaryota</taxon>
        <taxon>Metazoa</taxon>
        <taxon>Ecdysozoa</taxon>
        <taxon>Arthropoda</taxon>
        <taxon>Hexapoda</taxon>
        <taxon>Insecta</taxon>
        <taxon>Pterygota</taxon>
        <taxon>Neoptera</taxon>
        <taxon>Endopterygota</taxon>
        <taxon>Hymenoptera</taxon>
        <taxon>Apocrita</taxon>
        <taxon>Proctotrupomorpha</taxon>
        <taxon>Chalcidoidea</taxon>
        <taxon>Aphelinidae</taxon>
        <taxon>Aphelininae</taxon>
        <taxon>Eretmocerus</taxon>
    </lineage>
</organism>
<reference evidence="1" key="1">
    <citation type="submission" date="2023-04" db="EMBL/GenBank/DDBJ databases">
        <title>A chromosome-level genome assembly of the parasitoid wasp Eretmocerus hayati.</title>
        <authorList>
            <person name="Zhong Y."/>
            <person name="Liu S."/>
            <person name="Liu Y."/>
        </authorList>
    </citation>
    <scope>NUCLEOTIDE SEQUENCE</scope>
    <source>
        <strain evidence="1">ZJU_SS_LIU_2023</strain>
    </source>
</reference>
<protein>
    <submittedName>
        <fullName evidence="1">Uncharacterized protein</fullName>
    </submittedName>
</protein>